<sequence>MKQDTLKNQYKYLFLMFFILISGWHFSAQSQNREDFWIYVQNDRDGYVKSLLDQGVDPNTRTEIGNPLLMQAVRDNAWAVFDLVLDYPGADINIMNGYQETPLMYVSIVGDLDRVKRLIAKGAQVNHLGWTPLHYAASKGHTDVVKYLLQQGAMPNAPAPDGTSPIMMAARTGSVDAVQALLDAGADPAAININGDNAVSTARDHGHSELADALTKVIAQRSQR</sequence>
<dbReference type="InterPro" id="IPR036770">
    <property type="entry name" value="Ankyrin_rpt-contain_sf"/>
</dbReference>
<accession>A0A2R4XHJ2</accession>
<evidence type="ECO:0000256" key="4">
    <source>
        <dbReference type="SAM" id="Phobius"/>
    </source>
</evidence>
<keyword evidence="4" id="KW-1133">Transmembrane helix</keyword>
<organism evidence="5 6">
    <name type="scientific">Orrella marina</name>
    <dbReference type="NCBI Taxonomy" id="2163011"/>
    <lineage>
        <taxon>Bacteria</taxon>
        <taxon>Pseudomonadati</taxon>
        <taxon>Pseudomonadota</taxon>
        <taxon>Betaproteobacteria</taxon>
        <taxon>Burkholderiales</taxon>
        <taxon>Alcaligenaceae</taxon>
        <taxon>Orrella</taxon>
    </lineage>
</organism>
<feature type="repeat" description="ANK" evidence="3">
    <location>
        <begin position="161"/>
        <end position="193"/>
    </location>
</feature>
<dbReference type="Pfam" id="PF12796">
    <property type="entry name" value="Ank_2"/>
    <property type="match status" value="2"/>
</dbReference>
<dbReference type="Gene3D" id="1.25.40.20">
    <property type="entry name" value="Ankyrin repeat-containing domain"/>
    <property type="match status" value="1"/>
</dbReference>
<evidence type="ECO:0000256" key="1">
    <source>
        <dbReference type="ARBA" id="ARBA00022737"/>
    </source>
</evidence>
<keyword evidence="1" id="KW-0677">Repeat</keyword>
<dbReference type="PRINTS" id="PR01415">
    <property type="entry name" value="ANKYRIN"/>
</dbReference>
<feature type="repeat" description="ANK" evidence="3">
    <location>
        <begin position="128"/>
        <end position="160"/>
    </location>
</feature>
<proteinExistence type="predicted"/>
<name>A0A2R4XHJ2_9BURK</name>
<keyword evidence="4" id="KW-0812">Transmembrane</keyword>
<dbReference type="SUPFAM" id="SSF48403">
    <property type="entry name" value="Ankyrin repeat"/>
    <property type="match status" value="1"/>
</dbReference>
<dbReference type="Proteomes" id="UP000244571">
    <property type="component" value="Chromosome"/>
</dbReference>
<dbReference type="PROSITE" id="PS50088">
    <property type="entry name" value="ANK_REPEAT"/>
    <property type="match status" value="2"/>
</dbReference>
<dbReference type="PROSITE" id="PS50297">
    <property type="entry name" value="ANK_REP_REGION"/>
    <property type="match status" value="2"/>
</dbReference>
<gene>
    <name evidence="5" type="ORF">DBV39_05430</name>
</gene>
<evidence type="ECO:0000256" key="3">
    <source>
        <dbReference type="PROSITE-ProRule" id="PRU00023"/>
    </source>
</evidence>
<dbReference type="SMART" id="SM00248">
    <property type="entry name" value="ANK"/>
    <property type="match status" value="6"/>
</dbReference>
<evidence type="ECO:0000313" key="5">
    <source>
        <dbReference type="EMBL" id="AWB33241.1"/>
    </source>
</evidence>
<reference evidence="5 6" key="1">
    <citation type="submission" date="2018-04" db="EMBL/GenBank/DDBJ databases">
        <title>Bordetella sp. HZ20 isolated from seawater.</title>
        <authorList>
            <person name="Sun C."/>
        </authorList>
    </citation>
    <scope>NUCLEOTIDE SEQUENCE [LARGE SCALE GENOMIC DNA]</scope>
    <source>
        <strain evidence="5 6">HZ20</strain>
    </source>
</reference>
<keyword evidence="6" id="KW-1185">Reference proteome</keyword>
<dbReference type="PANTHER" id="PTHR24171">
    <property type="entry name" value="ANKYRIN REPEAT DOMAIN-CONTAINING PROTEIN 39-RELATED"/>
    <property type="match status" value="1"/>
</dbReference>
<keyword evidence="4" id="KW-0472">Membrane</keyword>
<dbReference type="InterPro" id="IPR002110">
    <property type="entry name" value="Ankyrin_rpt"/>
</dbReference>
<dbReference type="EMBL" id="CP028901">
    <property type="protein sequence ID" value="AWB33241.1"/>
    <property type="molecule type" value="Genomic_DNA"/>
</dbReference>
<evidence type="ECO:0000313" key="6">
    <source>
        <dbReference type="Proteomes" id="UP000244571"/>
    </source>
</evidence>
<protein>
    <submittedName>
        <fullName evidence="5">Uncharacterized protein</fullName>
    </submittedName>
</protein>
<dbReference type="KEGG" id="boz:DBV39_05430"/>
<keyword evidence="2 3" id="KW-0040">ANK repeat</keyword>
<feature type="transmembrane region" description="Helical" evidence="4">
    <location>
        <begin position="12"/>
        <end position="28"/>
    </location>
</feature>
<dbReference type="AlphaFoldDB" id="A0A2R4XHJ2"/>
<dbReference type="PANTHER" id="PTHR24171:SF9">
    <property type="entry name" value="ANKYRIN REPEAT DOMAIN-CONTAINING PROTEIN 39"/>
    <property type="match status" value="1"/>
</dbReference>
<evidence type="ECO:0000256" key="2">
    <source>
        <dbReference type="ARBA" id="ARBA00023043"/>
    </source>
</evidence>